<evidence type="ECO:0000313" key="5">
    <source>
        <dbReference type="Proteomes" id="UP000226080"/>
    </source>
</evidence>
<dbReference type="EMBL" id="CP012959">
    <property type="protein sequence ID" value="AMQ93983.1"/>
    <property type="molecule type" value="Genomic_DNA"/>
</dbReference>
<dbReference type="SUPFAM" id="SSF56784">
    <property type="entry name" value="HAD-like"/>
    <property type="match status" value="1"/>
</dbReference>
<reference evidence="2 5" key="2">
    <citation type="submission" date="2017-10" db="EMBL/GenBank/DDBJ databases">
        <title>Draft genome sequences of Aggregatibacter actinomycetemcomitans strains 310a and 310b.</title>
        <authorList>
            <person name="May A.C."/>
            <person name="Ohta H."/>
            <person name="Maeda H."/>
            <person name="Kokeguchi S."/>
            <person name="Cugini C."/>
        </authorList>
    </citation>
    <scope>NUCLEOTIDE SEQUENCE [LARGE SCALE GENOMIC DNA]</scope>
    <source>
        <strain evidence="2 5">310b</strain>
    </source>
</reference>
<dbReference type="Proteomes" id="UP000323012">
    <property type="component" value="Unassembled WGS sequence"/>
</dbReference>
<dbReference type="InterPro" id="IPR036412">
    <property type="entry name" value="HAD-like_sf"/>
</dbReference>
<dbReference type="InterPro" id="IPR023214">
    <property type="entry name" value="HAD_sf"/>
</dbReference>
<evidence type="ECO:0000313" key="1">
    <source>
        <dbReference type="EMBL" id="AMQ93983.1"/>
    </source>
</evidence>
<dbReference type="Gene3D" id="1.10.150.240">
    <property type="entry name" value="Putative phosphatase, domain 2"/>
    <property type="match status" value="1"/>
</dbReference>
<sequence>MTKTQHIDTVVFDLGGVLVDWNPRHLYRKIFSNDAEMERFLAEVCNSEWNERQDAGRSWSEGVAEAVKQHPQYEAEIRAYHERWTETLNGAIDDTVALLEPLKRSGVRLLALTNWSNETFHFAEERFPFLTEFEGILVSGYERLAKPDPRIFNLLIERYHLNPQRTVFIDDSLRNVEGARNVGLHALQFTHAKKLKQDLIALGVKFD</sequence>
<dbReference type="OrthoDB" id="9797415at2"/>
<keyword evidence="1" id="KW-0378">Hydrolase</keyword>
<gene>
    <name evidence="1" type="ORF">ACT75_05325</name>
    <name evidence="2" type="ORF">CQR80_02855</name>
    <name evidence="3" type="ORF">FXB79_02115</name>
</gene>
<dbReference type="AlphaFoldDB" id="A0A142G003"/>
<dbReference type="PANTHER" id="PTHR43611">
    <property type="entry name" value="ALPHA-D-GLUCOSE 1-PHOSPHATE PHOSPHATASE"/>
    <property type="match status" value="1"/>
</dbReference>
<dbReference type="SMR" id="A0A142G003"/>
<dbReference type="Proteomes" id="UP000072236">
    <property type="component" value="Chromosome"/>
</dbReference>
<keyword evidence="5" id="KW-1185">Reference proteome</keyword>
<reference evidence="1 4" key="1">
    <citation type="submission" date="2015-10" db="EMBL/GenBank/DDBJ databases">
        <title>Tn-seq of a polymicrobial infection.</title>
        <authorList>
            <person name="Stacy A."/>
            <person name="Rumbaugh K.P."/>
            <person name="Whiteley M."/>
        </authorList>
    </citation>
    <scope>NUCLEOTIDE SEQUENCE [LARGE SCALE GENOMIC DNA]</scope>
    <source>
        <strain evidence="1 4">624</strain>
    </source>
</reference>
<dbReference type="CDD" id="cd02603">
    <property type="entry name" value="HAD_sEH-N_like"/>
    <property type="match status" value="1"/>
</dbReference>
<dbReference type="EMBL" id="PCGW01000004">
    <property type="protein sequence ID" value="PHO21119.1"/>
    <property type="molecule type" value="Genomic_DNA"/>
</dbReference>
<dbReference type="Pfam" id="PF00702">
    <property type="entry name" value="Hydrolase"/>
    <property type="match status" value="1"/>
</dbReference>
<dbReference type="RefSeq" id="WP_044116060.1">
    <property type="nucleotide sequence ID" value="NZ_CP012959.1"/>
</dbReference>
<dbReference type="EMBL" id="VSED01000003">
    <property type="protein sequence ID" value="TYA39738.1"/>
    <property type="molecule type" value="Genomic_DNA"/>
</dbReference>
<dbReference type="SFLD" id="SFLDS00003">
    <property type="entry name" value="Haloacid_Dehalogenase"/>
    <property type="match status" value="1"/>
</dbReference>
<protein>
    <submittedName>
        <fullName evidence="1">HAD family hydrolase</fullName>
    </submittedName>
    <submittedName>
        <fullName evidence="3">HAD family phosphatase</fullName>
    </submittedName>
</protein>
<evidence type="ECO:0000313" key="4">
    <source>
        <dbReference type="Proteomes" id="UP000072236"/>
    </source>
</evidence>
<dbReference type="SFLD" id="SFLDG01129">
    <property type="entry name" value="C1.5:_HAD__Beta-PGM__Phosphata"/>
    <property type="match status" value="1"/>
</dbReference>
<dbReference type="Gene3D" id="3.40.50.1000">
    <property type="entry name" value="HAD superfamily/HAD-like"/>
    <property type="match status" value="1"/>
</dbReference>
<proteinExistence type="predicted"/>
<dbReference type="NCBIfam" id="TIGR01509">
    <property type="entry name" value="HAD-SF-IA-v3"/>
    <property type="match status" value="1"/>
</dbReference>
<evidence type="ECO:0000313" key="3">
    <source>
        <dbReference type="EMBL" id="TYA39738.1"/>
    </source>
</evidence>
<organism evidence="3 6">
    <name type="scientific">Aggregatibacter actinomycetemcomitans</name>
    <name type="common">Actinobacillus actinomycetemcomitans</name>
    <name type="synonym">Haemophilus actinomycetemcomitans</name>
    <dbReference type="NCBI Taxonomy" id="714"/>
    <lineage>
        <taxon>Bacteria</taxon>
        <taxon>Pseudomonadati</taxon>
        <taxon>Pseudomonadota</taxon>
        <taxon>Gammaproteobacteria</taxon>
        <taxon>Pasteurellales</taxon>
        <taxon>Pasteurellaceae</taxon>
        <taxon>Aggregatibacter</taxon>
    </lineage>
</organism>
<name>A0A142G003_AGGAC</name>
<reference evidence="3 6" key="3">
    <citation type="submission" date="2019-08" db="EMBL/GenBank/DDBJ databases">
        <title>Whole genome sequencing of Aggregatibacter actinomycetemcomitans cultured from blood stream infections in Denmark reveals a novel phylogenetic lineage expressing serotype a membrane O polysaccharide.</title>
        <authorList>
            <person name="Nedergaard S."/>
            <person name="Kobel C.M."/>
            <person name="Nielsen M.B."/>
            <person name="Moeller R.T."/>
            <person name="Jensen A.B."/>
            <person name="Noerskov-Lauritsen N."/>
        </authorList>
    </citation>
    <scope>NUCLEOTIDE SEQUENCE [LARGE SCALE GENOMIC DNA]</scope>
    <source>
        <strain evidence="3 6">PN_563</strain>
    </source>
</reference>
<dbReference type="PANTHER" id="PTHR43611:SF3">
    <property type="entry name" value="FLAVIN MONONUCLEOTIDE HYDROLASE 1, CHLOROPLATIC"/>
    <property type="match status" value="1"/>
</dbReference>
<dbReference type="KEGG" id="aact:ACT75_05325"/>
<dbReference type="InterPro" id="IPR023198">
    <property type="entry name" value="PGP-like_dom2"/>
</dbReference>
<dbReference type="GO" id="GO:0016787">
    <property type="term" value="F:hydrolase activity"/>
    <property type="evidence" value="ECO:0007669"/>
    <property type="project" value="UniProtKB-KW"/>
</dbReference>
<evidence type="ECO:0000313" key="2">
    <source>
        <dbReference type="EMBL" id="PHO21119.1"/>
    </source>
</evidence>
<accession>A0A142G003</accession>
<evidence type="ECO:0000313" key="6">
    <source>
        <dbReference type="Proteomes" id="UP000323012"/>
    </source>
</evidence>
<dbReference type="Proteomes" id="UP000226080">
    <property type="component" value="Unassembled WGS sequence"/>
</dbReference>
<dbReference type="eggNOG" id="COG1011">
    <property type="taxonomic scope" value="Bacteria"/>
</dbReference>
<dbReference type="InterPro" id="IPR006439">
    <property type="entry name" value="HAD-SF_hydro_IA"/>
</dbReference>